<feature type="non-terminal residue" evidence="1">
    <location>
        <position position="1"/>
    </location>
</feature>
<reference evidence="1" key="2">
    <citation type="submission" date="2016-06" db="EMBL/GenBank/DDBJ databases">
        <title>The genome of a short-lived fish provides insights into sex chromosome evolution and the genetic control of aging.</title>
        <authorList>
            <person name="Reichwald K."/>
            <person name="Felder M."/>
            <person name="Petzold A."/>
            <person name="Koch P."/>
            <person name="Groth M."/>
            <person name="Platzer M."/>
        </authorList>
    </citation>
    <scope>NUCLEOTIDE SEQUENCE</scope>
    <source>
        <tissue evidence="1">Brain</tissue>
    </source>
</reference>
<proteinExistence type="predicted"/>
<protein>
    <submittedName>
        <fullName evidence="1">Si:ch211-166e11.5</fullName>
    </submittedName>
</protein>
<sequence>SFGWVLGRGFRSAGGRNLHHFVWSRGNEGERAKVTITAISRGSARKDCDLQIAPCLSCWHPVITRALGDRCCEQKRTSFVNVNASQSLKFSPLTLSPAVLYTLNH</sequence>
<reference evidence="1" key="1">
    <citation type="submission" date="2016-05" db="EMBL/GenBank/DDBJ databases">
        <authorList>
            <person name="Lavstsen T."/>
            <person name="Jespersen J.S."/>
        </authorList>
    </citation>
    <scope>NUCLEOTIDE SEQUENCE</scope>
    <source>
        <tissue evidence="1">Brain</tissue>
    </source>
</reference>
<accession>A0A1A7WG52</accession>
<organism evidence="1">
    <name type="scientific">Iconisemion striatum</name>
    <dbReference type="NCBI Taxonomy" id="60296"/>
    <lineage>
        <taxon>Eukaryota</taxon>
        <taxon>Metazoa</taxon>
        <taxon>Chordata</taxon>
        <taxon>Craniata</taxon>
        <taxon>Vertebrata</taxon>
        <taxon>Euteleostomi</taxon>
        <taxon>Actinopterygii</taxon>
        <taxon>Neopterygii</taxon>
        <taxon>Teleostei</taxon>
        <taxon>Neoteleostei</taxon>
        <taxon>Acanthomorphata</taxon>
        <taxon>Ovalentaria</taxon>
        <taxon>Atherinomorphae</taxon>
        <taxon>Cyprinodontiformes</taxon>
        <taxon>Nothobranchiidae</taxon>
        <taxon>Iconisemion</taxon>
    </lineage>
</organism>
<dbReference type="EMBL" id="HADW01003300">
    <property type="protein sequence ID" value="SBP04700.1"/>
    <property type="molecule type" value="Transcribed_RNA"/>
</dbReference>
<evidence type="ECO:0000313" key="1">
    <source>
        <dbReference type="EMBL" id="SBP04700.1"/>
    </source>
</evidence>
<feature type="non-terminal residue" evidence="1">
    <location>
        <position position="105"/>
    </location>
</feature>
<gene>
    <name evidence="1" type="primary">SI:CH211-166E11.5</name>
</gene>
<dbReference type="AlphaFoldDB" id="A0A1A7WG52"/>
<name>A0A1A7WG52_9TELE</name>